<evidence type="ECO:0000313" key="6">
    <source>
        <dbReference type="Proteomes" id="UP000006813"/>
    </source>
</evidence>
<dbReference type="InterPro" id="IPR043504">
    <property type="entry name" value="Peptidase_S1_PA_chymotrypsin"/>
</dbReference>
<organism evidence="5 6">
    <name type="scientific">Heterocephalus glaber</name>
    <name type="common">Naked mole rat</name>
    <dbReference type="NCBI Taxonomy" id="10181"/>
    <lineage>
        <taxon>Eukaryota</taxon>
        <taxon>Metazoa</taxon>
        <taxon>Chordata</taxon>
        <taxon>Craniata</taxon>
        <taxon>Vertebrata</taxon>
        <taxon>Euteleostomi</taxon>
        <taxon>Mammalia</taxon>
        <taxon>Eutheria</taxon>
        <taxon>Euarchontoglires</taxon>
        <taxon>Glires</taxon>
        <taxon>Rodentia</taxon>
        <taxon>Hystricomorpha</taxon>
        <taxon>Bathyergidae</taxon>
        <taxon>Heterocephalus</taxon>
    </lineage>
</organism>
<dbReference type="InterPro" id="IPR001254">
    <property type="entry name" value="Trypsin_dom"/>
</dbReference>
<dbReference type="Proteomes" id="UP000006813">
    <property type="component" value="Unassembled WGS sequence"/>
</dbReference>
<dbReference type="InterPro" id="IPR009003">
    <property type="entry name" value="Peptidase_S1_PA"/>
</dbReference>
<dbReference type="GO" id="GO:0004252">
    <property type="term" value="F:serine-type endopeptidase activity"/>
    <property type="evidence" value="ECO:0007669"/>
    <property type="project" value="InterPro"/>
</dbReference>
<dbReference type="PANTHER" id="PTHR24252:SF7">
    <property type="entry name" value="HYALIN"/>
    <property type="match status" value="1"/>
</dbReference>
<evidence type="ECO:0000313" key="5">
    <source>
        <dbReference type="EMBL" id="EHB05223.1"/>
    </source>
</evidence>
<keyword evidence="1" id="KW-1015">Disulfide bond</keyword>
<dbReference type="AlphaFoldDB" id="G5B7G2"/>
<dbReference type="SUPFAM" id="SSF50494">
    <property type="entry name" value="Trypsin-like serine proteases"/>
    <property type="match status" value="1"/>
</dbReference>
<sequence length="599" mass="64994">MSKEQAVAYGRSLGQFMVSGRIERRGQQSAQSWAVKGVGIGSKEGACGRSLKPDDQASMEAQYAEEASGPETFRAEPGDQLQPASQAGCSLRRGCAVLGALGMLASVGIGSCLLVLYLWPAASQPTSGTSKDEDVTLSCSEAGSEVALLPSLPKTVSSRRSSEDFLLEVQVKAWPDWLLVCYEGWNPALGVQICWSLGHLRLVHHKGVNLSDLNLSSSQAFSQLSTGPGGLLGELWQPRVWGKAPGFSDSRWAGCGSWTLAVAGQCDPRLPAHMWGLSAGTPLGLVSHSAVRPHQGAMLEKIIPHPFYNAQSHDYDIALLWLWKPLNSGHSSDMVQDTVVPLISTQLCNSGALTPHMLCAGYLDARADACQVWPVVEEGMGAAAAWPPDLCLWWHETALVGGELLLKDYGGAGGQRGPPGVPRSGHVAPGGGGQLGSWLHRAQSPGVYAKVAEFLDWIHDAVRVLHPVDTTPRLQHIKSCIKAHKKDMELSFAMQCCKDMVCGICIEYWVEEKEGKQKLIQKYKEAMSKRHAGGADELTEDEWDLFHDEPEDFCDLDLWWLCVVWEWPAEPQAVAVHCVMWQCFALPGRPLNSSAVMTT</sequence>
<accession>G5B7G2</accession>
<dbReference type="Gene3D" id="2.40.10.10">
    <property type="entry name" value="Trypsin-like serine proteases"/>
    <property type="match status" value="1"/>
</dbReference>
<evidence type="ECO:0000256" key="2">
    <source>
        <dbReference type="SAM" id="MobiDB-lite"/>
    </source>
</evidence>
<keyword evidence="3" id="KW-1133">Transmembrane helix</keyword>
<dbReference type="STRING" id="10181.G5B7G2"/>
<dbReference type="EMBL" id="JH168785">
    <property type="protein sequence ID" value="EHB05223.1"/>
    <property type="molecule type" value="Genomic_DNA"/>
</dbReference>
<evidence type="ECO:0000256" key="3">
    <source>
        <dbReference type="SAM" id="Phobius"/>
    </source>
</evidence>
<gene>
    <name evidence="5" type="ORF">GW7_04180</name>
</gene>
<dbReference type="InterPro" id="IPR001190">
    <property type="entry name" value="SRCR"/>
</dbReference>
<dbReference type="InterPro" id="IPR036772">
    <property type="entry name" value="SRCR-like_dom_sf"/>
</dbReference>
<dbReference type="GO" id="GO:0016020">
    <property type="term" value="C:membrane"/>
    <property type="evidence" value="ECO:0007669"/>
    <property type="project" value="InterPro"/>
</dbReference>
<keyword evidence="5" id="KW-0378">Hydrolase</keyword>
<reference evidence="5 6" key="1">
    <citation type="journal article" date="2011" name="Nature">
        <title>Genome sequencing reveals insights into physiology and longevity of the naked mole rat.</title>
        <authorList>
            <person name="Kim E.B."/>
            <person name="Fang X."/>
            <person name="Fushan A.A."/>
            <person name="Huang Z."/>
            <person name="Lobanov A.V."/>
            <person name="Han L."/>
            <person name="Marino S.M."/>
            <person name="Sun X."/>
            <person name="Turanov A.A."/>
            <person name="Yang P."/>
            <person name="Yim S.H."/>
            <person name="Zhao X."/>
            <person name="Kasaikina M.V."/>
            <person name="Stoletzki N."/>
            <person name="Peng C."/>
            <person name="Polak P."/>
            <person name="Xiong Z."/>
            <person name="Kiezun A."/>
            <person name="Zhu Y."/>
            <person name="Chen Y."/>
            <person name="Kryukov G.V."/>
            <person name="Zhang Q."/>
            <person name="Peshkin L."/>
            <person name="Yang L."/>
            <person name="Bronson R.T."/>
            <person name="Buffenstein R."/>
            <person name="Wang B."/>
            <person name="Han C."/>
            <person name="Li Q."/>
            <person name="Chen L."/>
            <person name="Zhao W."/>
            <person name="Sunyaev S.R."/>
            <person name="Park T.J."/>
            <person name="Zhang G."/>
            <person name="Wang J."/>
            <person name="Gladyshev V.N."/>
        </authorList>
    </citation>
    <scope>NUCLEOTIDE SEQUENCE [LARGE SCALE GENOMIC DNA]</scope>
</reference>
<feature type="region of interest" description="Disordered" evidence="2">
    <location>
        <begin position="42"/>
        <end position="81"/>
    </location>
</feature>
<keyword evidence="3" id="KW-0472">Membrane</keyword>
<dbReference type="FunCoup" id="G5B7G2">
    <property type="interactions" value="26"/>
</dbReference>
<protein>
    <submittedName>
        <fullName evidence="5">Transmembrane protease, serine 5</fullName>
    </submittedName>
</protein>
<evidence type="ECO:0000259" key="4">
    <source>
        <dbReference type="PROSITE" id="PS50240"/>
    </source>
</evidence>
<dbReference type="SMART" id="SM00020">
    <property type="entry name" value="Tryp_SPc"/>
    <property type="match status" value="1"/>
</dbReference>
<feature type="domain" description="Peptidase S1" evidence="4">
    <location>
        <begin position="240"/>
        <end position="463"/>
    </location>
</feature>
<evidence type="ECO:0000256" key="1">
    <source>
        <dbReference type="ARBA" id="ARBA00023157"/>
    </source>
</evidence>
<dbReference type="GO" id="GO:0006508">
    <property type="term" value="P:proteolysis"/>
    <property type="evidence" value="ECO:0007669"/>
    <property type="project" value="UniProtKB-KW"/>
</dbReference>
<feature type="transmembrane region" description="Helical" evidence="3">
    <location>
        <begin position="95"/>
        <end position="119"/>
    </location>
</feature>
<dbReference type="PROSITE" id="PS50240">
    <property type="entry name" value="TRYPSIN_DOM"/>
    <property type="match status" value="1"/>
</dbReference>
<proteinExistence type="predicted"/>
<keyword evidence="5" id="KW-0645">Protease</keyword>
<dbReference type="Pfam" id="PF15494">
    <property type="entry name" value="SRCR_2"/>
    <property type="match status" value="1"/>
</dbReference>
<dbReference type="SUPFAM" id="SSF56487">
    <property type="entry name" value="SRCR-like"/>
    <property type="match status" value="1"/>
</dbReference>
<dbReference type="PANTHER" id="PTHR24252">
    <property type="entry name" value="ACROSIN-RELATED"/>
    <property type="match status" value="1"/>
</dbReference>
<dbReference type="InParanoid" id="G5B7G2"/>
<name>G5B7G2_HETGA</name>
<keyword evidence="3 5" id="KW-0812">Transmembrane</keyword>